<proteinExistence type="predicted"/>
<keyword evidence="4" id="KW-1185">Reference proteome</keyword>
<dbReference type="Pfam" id="PF03808">
    <property type="entry name" value="Glyco_tran_WecG"/>
    <property type="match status" value="1"/>
</dbReference>
<dbReference type="GO" id="GO:0016758">
    <property type="term" value="F:hexosyltransferase activity"/>
    <property type="evidence" value="ECO:0007669"/>
    <property type="project" value="TreeGrafter"/>
</dbReference>
<dbReference type="PANTHER" id="PTHR34136">
    <property type="match status" value="1"/>
</dbReference>
<dbReference type="NCBIfam" id="TIGR00696">
    <property type="entry name" value="wecG_tagA_cpsF"/>
    <property type="match status" value="1"/>
</dbReference>
<dbReference type="EMBL" id="SMLM01000001">
    <property type="protein sequence ID" value="TFZ05977.1"/>
    <property type="molecule type" value="Genomic_DNA"/>
</dbReference>
<evidence type="ECO:0000313" key="3">
    <source>
        <dbReference type="EMBL" id="TFZ05977.1"/>
    </source>
</evidence>
<comment type="caution">
    <text evidence="3">The sequence shown here is derived from an EMBL/GenBank/DDBJ whole genome shotgun (WGS) entry which is preliminary data.</text>
</comment>
<dbReference type="AlphaFoldDB" id="A0A4Z0C2U3"/>
<gene>
    <name evidence="3" type="ORF">EZ313_04820</name>
</gene>
<protein>
    <submittedName>
        <fullName evidence="3">Glycosyltransferase</fullName>
    </submittedName>
</protein>
<organism evidence="3 4">
    <name type="scientific">Ramlibacter henchirensis</name>
    <dbReference type="NCBI Taxonomy" id="204072"/>
    <lineage>
        <taxon>Bacteria</taxon>
        <taxon>Pseudomonadati</taxon>
        <taxon>Pseudomonadota</taxon>
        <taxon>Betaproteobacteria</taxon>
        <taxon>Burkholderiales</taxon>
        <taxon>Comamonadaceae</taxon>
        <taxon>Ramlibacter</taxon>
    </lineage>
</organism>
<sequence>MTSSALPSPSRDWQVRWYQLVRSMARVSTARGEEQLVDWLLRPGEARVLAFVNAPAMNLVAESEPFYQALMSADVVVRDGIGVSLLMQLCNQAPGQNLNARELIPKVLTRSNGLPLALFGTREPWLSRARNAVREKFAPDSECVVAHGHLQLQDYIRIAAQHRPRVIVLGMDMPRQEQVAVALGAALGSPCLIVCGGAIIDFLGGKVPWAPRWMRRSGLEWLFRLAREPRRFWDRYVHGNPLFVKRALSIAARSLRHGPQIA</sequence>
<evidence type="ECO:0000256" key="2">
    <source>
        <dbReference type="ARBA" id="ARBA00022679"/>
    </source>
</evidence>
<accession>A0A4Z0C2U3</accession>
<dbReference type="OrthoDB" id="9808602at2"/>
<keyword evidence="1" id="KW-0328">Glycosyltransferase</keyword>
<name>A0A4Z0C2U3_9BURK</name>
<dbReference type="InterPro" id="IPR004629">
    <property type="entry name" value="WecG_TagA_CpsF"/>
</dbReference>
<reference evidence="3 4" key="1">
    <citation type="submission" date="2019-03" db="EMBL/GenBank/DDBJ databases">
        <title>Ramlibacter henchirensis DSM 14656, whole genome shotgun sequence.</title>
        <authorList>
            <person name="Zhang X."/>
            <person name="Feng G."/>
            <person name="Zhu H."/>
        </authorList>
    </citation>
    <scope>NUCLEOTIDE SEQUENCE [LARGE SCALE GENOMIC DNA]</scope>
    <source>
        <strain evidence="3 4">DSM 14656</strain>
    </source>
</reference>
<dbReference type="CDD" id="cd06533">
    <property type="entry name" value="Glyco_transf_WecG_TagA"/>
    <property type="match status" value="1"/>
</dbReference>
<dbReference type="PANTHER" id="PTHR34136:SF1">
    <property type="entry name" value="UDP-N-ACETYL-D-MANNOSAMINURONIC ACID TRANSFERASE"/>
    <property type="match status" value="1"/>
</dbReference>
<dbReference type="Proteomes" id="UP000298180">
    <property type="component" value="Unassembled WGS sequence"/>
</dbReference>
<evidence type="ECO:0000313" key="4">
    <source>
        <dbReference type="Proteomes" id="UP000298180"/>
    </source>
</evidence>
<evidence type="ECO:0000256" key="1">
    <source>
        <dbReference type="ARBA" id="ARBA00022676"/>
    </source>
</evidence>
<keyword evidence="2 3" id="KW-0808">Transferase</keyword>